<dbReference type="PANTHER" id="PTHR43198">
    <property type="entry name" value="BIFUNCTIONAL TH2 PROTEIN"/>
    <property type="match status" value="1"/>
</dbReference>
<comment type="pathway">
    <text evidence="1">Cofactor biosynthesis; thiamine diphosphate biosynthesis.</text>
</comment>
<dbReference type="Pfam" id="PF03070">
    <property type="entry name" value="TENA_THI-4"/>
    <property type="match status" value="1"/>
</dbReference>
<reference evidence="5 6" key="1">
    <citation type="submission" date="2017-05" db="EMBL/GenBank/DDBJ databases">
        <title>Bifidobacterium vansinderenii sp. nov.</title>
        <authorList>
            <person name="Lugli G.A."/>
            <person name="Duranti S."/>
            <person name="Mangifesta M."/>
        </authorList>
    </citation>
    <scope>NUCLEOTIDE SEQUENCE [LARGE SCALE GENOMIC DNA]</scope>
    <source>
        <strain evidence="5 6">Tam10B</strain>
    </source>
</reference>
<evidence type="ECO:0000256" key="1">
    <source>
        <dbReference type="ARBA" id="ARBA00004948"/>
    </source>
</evidence>
<dbReference type="InterPro" id="IPR016084">
    <property type="entry name" value="Haem_Oase-like_multi-hlx"/>
</dbReference>
<sequence length="267" mass="30377">MTGWLRDTRRTCTGNADEGMSYMTENNAVTNAADNAANNAALEADTVTAETATTTYERLRALVHDDWEAAVTHRFVRELVDETIDPDVLRDYLIQDYQFSEDFLSLLGQVLASADTMKAKVRYAAQLGFIAADEDTYFQDRFAQYGVSEDQILHPELAPASLGFKKLYTDTIETRSYKDGLAVLVVAESLYLDWAERATDHGRKLPVKPEHRGWVDVHRGEFFSEWVDFLIAELNRVASADDPELQERFRTAVKYERGFFDDAYANR</sequence>
<feature type="binding site" evidence="3">
    <location>
        <position position="134"/>
    </location>
    <ligand>
        <name>substrate</name>
    </ligand>
</feature>
<dbReference type="PANTHER" id="PTHR43198:SF2">
    <property type="entry name" value="SI:CH1073-67J19.1-RELATED"/>
    <property type="match status" value="1"/>
</dbReference>
<dbReference type="GO" id="GO:0005829">
    <property type="term" value="C:cytosol"/>
    <property type="evidence" value="ECO:0007669"/>
    <property type="project" value="TreeGrafter"/>
</dbReference>
<evidence type="ECO:0000313" key="6">
    <source>
        <dbReference type="Proteomes" id="UP000215433"/>
    </source>
</evidence>
<dbReference type="InterPro" id="IPR004305">
    <property type="entry name" value="Thiaminase-2/PQQC"/>
</dbReference>
<accession>A0A229VZL4</accession>
<comment type="caution">
    <text evidence="5">The sequence shown here is derived from an EMBL/GenBank/DDBJ whole genome shotgun (WGS) entry which is preliminary data.</text>
</comment>
<evidence type="ECO:0000259" key="4">
    <source>
        <dbReference type="Pfam" id="PF03070"/>
    </source>
</evidence>
<proteinExistence type="predicted"/>
<feature type="binding site" evidence="3">
    <location>
        <position position="96"/>
    </location>
    <ligand>
        <name>substrate</name>
    </ligand>
</feature>
<dbReference type="AlphaFoldDB" id="A0A229VZL4"/>
<dbReference type="InterPro" id="IPR026285">
    <property type="entry name" value="TenA_E"/>
</dbReference>
<dbReference type="Gene3D" id="1.20.910.10">
    <property type="entry name" value="Heme oxygenase-like"/>
    <property type="match status" value="1"/>
</dbReference>
<feature type="binding site" evidence="3">
    <location>
        <position position="188"/>
    </location>
    <ligand>
        <name>substrate</name>
    </ligand>
</feature>
<evidence type="ECO:0000313" key="5">
    <source>
        <dbReference type="EMBL" id="OXN01032.1"/>
    </source>
</evidence>
<name>A0A229VZL4_9BIFI</name>
<organism evidence="5 6">
    <name type="scientific">Bifidobacterium vansinderenii</name>
    <dbReference type="NCBI Taxonomy" id="1984871"/>
    <lineage>
        <taxon>Bacteria</taxon>
        <taxon>Bacillati</taxon>
        <taxon>Actinomycetota</taxon>
        <taxon>Actinomycetes</taxon>
        <taxon>Bifidobacteriales</taxon>
        <taxon>Bifidobacteriaceae</taxon>
        <taxon>Bifidobacterium</taxon>
    </lineage>
</organism>
<gene>
    <name evidence="5" type="ORF">Tam10B_0609</name>
</gene>
<dbReference type="EMBL" id="NEWD01000006">
    <property type="protein sequence ID" value="OXN01032.1"/>
    <property type="molecule type" value="Genomic_DNA"/>
</dbReference>
<evidence type="ECO:0000256" key="2">
    <source>
        <dbReference type="PIRSR" id="PIRSR003170-1"/>
    </source>
</evidence>
<dbReference type="CDD" id="cd19358">
    <property type="entry name" value="TenA_E_Spr0628-like"/>
    <property type="match status" value="1"/>
</dbReference>
<protein>
    <submittedName>
        <fullName evidence="5">TENA/THI-4 family protein</fullName>
    </submittedName>
</protein>
<dbReference type="SUPFAM" id="SSF48613">
    <property type="entry name" value="Heme oxygenase-like"/>
    <property type="match status" value="1"/>
</dbReference>
<dbReference type="InterPro" id="IPR050967">
    <property type="entry name" value="Thiamine_Salvage_TenA"/>
</dbReference>
<keyword evidence="6" id="KW-1185">Reference proteome</keyword>
<feature type="active site" description="Proton donor" evidence="2">
    <location>
        <position position="256"/>
    </location>
</feature>
<feature type="domain" description="Thiaminase-2/PQQC" evidence="4">
    <location>
        <begin position="66"/>
        <end position="264"/>
    </location>
</feature>
<evidence type="ECO:0000256" key="3">
    <source>
        <dbReference type="PIRSR" id="PIRSR003170-2"/>
    </source>
</evidence>
<dbReference type="Proteomes" id="UP000215433">
    <property type="component" value="Unassembled WGS sequence"/>
</dbReference>
<dbReference type="PIRSF" id="PIRSF003170">
    <property type="entry name" value="Pet18p"/>
    <property type="match status" value="1"/>
</dbReference>